<dbReference type="EMBL" id="CAJOBS010000588">
    <property type="protein sequence ID" value="CAF4607479.1"/>
    <property type="molecule type" value="Genomic_DNA"/>
</dbReference>
<dbReference type="Pfam" id="PF14529">
    <property type="entry name" value="Exo_endo_phos_2"/>
    <property type="match status" value="1"/>
</dbReference>
<evidence type="ECO:0000313" key="3">
    <source>
        <dbReference type="EMBL" id="CAF4607479.1"/>
    </source>
</evidence>
<dbReference type="InterPro" id="IPR043502">
    <property type="entry name" value="DNA/RNA_pol_sf"/>
</dbReference>
<reference evidence="3" key="1">
    <citation type="submission" date="2021-02" db="EMBL/GenBank/DDBJ databases">
        <authorList>
            <person name="Nowell W R."/>
        </authorList>
    </citation>
    <scope>NUCLEOTIDE SEQUENCE</scope>
</reference>
<accession>A0A821CH42</accession>
<dbReference type="PANTHER" id="PTHR19446">
    <property type="entry name" value="REVERSE TRANSCRIPTASES"/>
    <property type="match status" value="1"/>
</dbReference>
<dbReference type="InterPro" id="IPR000477">
    <property type="entry name" value="RT_dom"/>
</dbReference>
<comment type="caution">
    <text evidence="3">The sequence shown here is derived from an EMBL/GenBank/DDBJ whole genome shotgun (WGS) entry which is preliminary data.</text>
</comment>
<dbReference type="GO" id="GO:0003824">
    <property type="term" value="F:catalytic activity"/>
    <property type="evidence" value="ECO:0007669"/>
    <property type="project" value="InterPro"/>
</dbReference>
<sequence>MNFNFHYSSPIVNKSITNSFDGTTTEKTMLTDMINEWNCKVSISNISKQWQKARPLGTDENLSIILYNCQCLSTHIADLNILLTTYTPQILILTGVGSKIKQLPKISGYYWISQEGGNAFGGVAILFHKTLKTKLITQKNDFLLVELDILPKPMQLGAVYIPPGKPIPQDIFDKYVDKSFYIFGDYNAKHTDWLCTNNNASGVQLRNWLGNTGCEMIYPNQPTSKRSTAVIDFGITHNADGWKAEVIKEGTSDHYPVLIQSPFSTGATNYFRKTNWKVFAFFLKSIFPYFNSLVYNFDTNTFLDLFASFLSSTWDRVSIYIPVKKYRPPWPLYLVQLARNLNKARRKYRRSKKQRNLEEYLYWKNLYFNEKSLFLQEKIEKRNSFISQGNNIWKYVHSTFHPYAPSFKGLTTNNGIIKDHQIIADTLANYYEKHFETPIIDPNNISHIDAMKEYDVFTKQPNIPLEKITLIEVEKNWKRAQKKKSTDTEGLSAFLLHQIPLEYLQIITVAFNKIAETGEVLRSSKHAKTICLSKDGMYPEVNKLRPISLLSNFGKCFERIIHGRILKWCRENDIFIDEQSGFTAERRLQTRILSLVEDLRLTTAANNRPSLVIFVDFMSAFDRMWHPALLKTLLKLEFPPPLLRWIFSWLNGRTMSIHVGNAVSRVIKLFVGTPQGSVLAATLFRLHVHFLPSYFMNLVCHLFADDLAIIISGALENTFSKNITELERQAEIAMRILAKYADDNLLPVNINKTKALLVHDVVAPPYPKIKYKELPIEFVKRFKYLGVDITTKLGWGIYIVKRLQIIRKIYHALRIIFNKIPLSLIHLRRKLFFAYALPHIIWLFSCWFFYTENQQTLIEHVYCTGLRITHNLKRWDDITVYTLTKEYTINDYLYRYWLKFNKHLVTSAEAHQYQLTFTAYLASKTPQRCWYLSMGMRKNSKLLNRLSERAQHSKIDMINFLSIHAQQYGYFKHSSFPIHTFVYKYLMQET</sequence>
<dbReference type="SUPFAM" id="SSF56219">
    <property type="entry name" value="DNase I-like"/>
    <property type="match status" value="1"/>
</dbReference>
<name>A0A821CH42_9BILA</name>
<evidence type="ECO:0000259" key="2">
    <source>
        <dbReference type="PROSITE" id="PS50878"/>
    </source>
</evidence>
<organism evidence="3 4">
    <name type="scientific">Rotaria socialis</name>
    <dbReference type="NCBI Taxonomy" id="392032"/>
    <lineage>
        <taxon>Eukaryota</taxon>
        <taxon>Metazoa</taxon>
        <taxon>Spiralia</taxon>
        <taxon>Gnathifera</taxon>
        <taxon>Rotifera</taxon>
        <taxon>Eurotatoria</taxon>
        <taxon>Bdelloidea</taxon>
        <taxon>Philodinida</taxon>
        <taxon>Philodinidae</taxon>
        <taxon>Rotaria</taxon>
    </lineage>
</organism>
<evidence type="ECO:0000256" key="1">
    <source>
        <dbReference type="SAM" id="Phobius"/>
    </source>
</evidence>
<feature type="domain" description="Reverse transcriptase" evidence="2">
    <location>
        <begin position="513"/>
        <end position="789"/>
    </location>
</feature>
<dbReference type="Proteomes" id="UP000663838">
    <property type="component" value="Unassembled WGS sequence"/>
</dbReference>
<keyword evidence="1" id="KW-1133">Transmembrane helix</keyword>
<protein>
    <recommendedName>
        <fullName evidence="2">Reverse transcriptase domain-containing protein</fullName>
    </recommendedName>
</protein>
<dbReference type="SUPFAM" id="SSF56672">
    <property type="entry name" value="DNA/RNA polymerases"/>
    <property type="match status" value="1"/>
</dbReference>
<dbReference type="PROSITE" id="PS50878">
    <property type="entry name" value="RT_POL"/>
    <property type="match status" value="1"/>
</dbReference>
<dbReference type="InterPro" id="IPR005135">
    <property type="entry name" value="Endo/exonuclease/phosphatase"/>
</dbReference>
<proteinExistence type="predicted"/>
<dbReference type="AlphaFoldDB" id="A0A821CH42"/>
<keyword evidence="1" id="KW-0472">Membrane</keyword>
<dbReference type="Gene3D" id="3.60.10.10">
    <property type="entry name" value="Endonuclease/exonuclease/phosphatase"/>
    <property type="match status" value="1"/>
</dbReference>
<dbReference type="InterPro" id="IPR036691">
    <property type="entry name" value="Endo/exonu/phosph_ase_sf"/>
</dbReference>
<evidence type="ECO:0000313" key="4">
    <source>
        <dbReference type="Proteomes" id="UP000663838"/>
    </source>
</evidence>
<feature type="transmembrane region" description="Helical" evidence="1">
    <location>
        <begin position="831"/>
        <end position="850"/>
    </location>
</feature>
<keyword evidence="1" id="KW-0812">Transmembrane</keyword>
<gene>
    <name evidence="3" type="ORF">TOA249_LOCUS11040</name>
</gene>
<dbReference type="CDD" id="cd01650">
    <property type="entry name" value="RT_nLTR_like"/>
    <property type="match status" value="1"/>
</dbReference>
<dbReference type="Pfam" id="PF00078">
    <property type="entry name" value="RVT_1"/>
    <property type="match status" value="1"/>
</dbReference>